<gene>
    <name evidence="2" type="ORF">EVA_15128</name>
</gene>
<dbReference type="EMBL" id="AMCI01005116">
    <property type="protein sequence ID" value="EJW96763.1"/>
    <property type="molecule type" value="Genomic_DNA"/>
</dbReference>
<dbReference type="Gene3D" id="3.30.70.20">
    <property type="match status" value="1"/>
</dbReference>
<dbReference type="PANTHER" id="PTHR43063:SF1">
    <property type="entry name" value="4FE-4S CLUSTER CONTAINING PARA FAMILY ATPASE PROTEIN"/>
    <property type="match status" value="1"/>
</dbReference>
<reference evidence="2" key="1">
    <citation type="journal article" date="2012" name="PLoS ONE">
        <title>Gene sets for utilization of primary and secondary nutrition supplies in the distal gut of endangered iberian lynx.</title>
        <authorList>
            <person name="Alcaide M."/>
            <person name="Messina E."/>
            <person name="Richter M."/>
            <person name="Bargiela R."/>
            <person name="Peplies J."/>
            <person name="Huws S.A."/>
            <person name="Newbold C.J."/>
            <person name="Golyshin P.N."/>
            <person name="Simon M.A."/>
            <person name="Lopez G."/>
            <person name="Yakimov M.M."/>
            <person name="Ferrer M."/>
        </authorList>
    </citation>
    <scope>NUCLEOTIDE SEQUENCE</scope>
</reference>
<dbReference type="InterPro" id="IPR027417">
    <property type="entry name" value="P-loop_NTPase"/>
</dbReference>
<dbReference type="Pfam" id="PF00037">
    <property type="entry name" value="Fer4"/>
    <property type="match status" value="1"/>
</dbReference>
<feature type="domain" description="4Fe-4S ferredoxin-type" evidence="1">
    <location>
        <begin position="93"/>
        <end position="122"/>
    </location>
</feature>
<evidence type="ECO:0000259" key="1">
    <source>
        <dbReference type="PROSITE" id="PS51379"/>
    </source>
</evidence>
<proteinExistence type="predicted"/>
<evidence type="ECO:0000313" key="2">
    <source>
        <dbReference type="EMBL" id="EJW96763.1"/>
    </source>
</evidence>
<dbReference type="InterPro" id="IPR002586">
    <property type="entry name" value="CobQ/CobB/MinD/ParA_Nub-bd_dom"/>
</dbReference>
<dbReference type="InterPro" id="IPR017900">
    <property type="entry name" value="4Fe4S_Fe_S_CS"/>
</dbReference>
<accession>J9FQK1</accession>
<dbReference type="PROSITE" id="PS00198">
    <property type="entry name" value="4FE4S_FER_1"/>
    <property type="match status" value="1"/>
</dbReference>
<dbReference type="PANTHER" id="PTHR43063">
    <property type="entry name" value="4FE-4S CLUSTER CONTAINING PARA FAMILY ATPASE PROTEIN"/>
    <property type="match status" value="1"/>
</dbReference>
<protein>
    <submittedName>
        <fullName evidence="2">Cobyrinic acid a,c-diamide synthase</fullName>
    </submittedName>
</protein>
<dbReference type="Gene3D" id="3.40.50.300">
    <property type="entry name" value="P-loop containing nucleotide triphosphate hydrolases"/>
    <property type="match status" value="1"/>
</dbReference>
<organism evidence="2">
    <name type="scientific">gut metagenome</name>
    <dbReference type="NCBI Taxonomy" id="749906"/>
    <lineage>
        <taxon>unclassified sequences</taxon>
        <taxon>metagenomes</taxon>
        <taxon>organismal metagenomes</taxon>
    </lineage>
</organism>
<sequence>MLKVAIASGKGGTGKTFVTTNLYRVMKAAGRLVGVVDCDAEVPNAGLFLKGQRKATWPVEVFCPVFDADRCTYCGECASVCHFHAITCIPALRYLKILPDGCHSCEGCSRFCPFGALSAGTKRVGEVTAYGDGDAVFLYEARLQEGAHSPVPVIREAIRRAVTANWEILLLDAPPGCACPFVHTVKDADLVILVTEPTPFGLSDLKHTIMVLQQLHKPFGVVVNRADLGDEKLQQYLAEEGIPLWAVLPYDPSVAVTYSKGALAVDHHASFCHQFECLMQKVGDYEGCSH</sequence>
<dbReference type="InterPro" id="IPR017896">
    <property type="entry name" value="4Fe4S_Fe-S-bd"/>
</dbReference>
<feature type="domain" description="4Fe-4S ferredoxin-type" evidence="1">
    <location>
        <begin position="62"/>
        <end position="91"/>
    </location>
</feature>
<dbReference type="PROSITE" id="PS51379">
    <property type="entry name" value="4FE4S_FER_2"/>
    <property type="match status" value="2"/>
</dbReference>
<comment type="caution">
    <text evidence="2">The sequence shown here is derived from an EMBL/GenBank/DDBJ whole genome shotgun (WGS) entry which is preliminary data.</text>
</comment>
<dbReference type="AlphaFoldDB" id="J9FQK1"/>
<dbReference type="Pfam" id="PF01656">
    <property type="entry name" value="CbiA"/>
    <property type="match status" value="1"/>
</dbReference>
<dbReference type="SUPFAM" id="SSF52540">
    <property type="entry name" value="P-loop containing nucleoside triphosphate hydrolases"/>
    <property type="match status" value="1"/>
</dbReference>
<name>J9FQK1_9ZZZZ</name>
<dbReference type="SUPFAM" id="SSF54862">
    <property type="entry name" value="4Fe-4S ferredoxins"/>
    <property type="match status" value="1"/>
</dbReference>